<dbReference type="AlphaFoldDB" id="A0AAV9L7P1"/>
<dbReference type="PANTHER" id="PTHR33710:SF79">
    <property type="entry name" value="OS06G0205337 PROTEIN"/>
    <property type="match status" value="1"/>
</dbReference>
<comment type="caution">
    <text evidence="1">The sequence shown here is derived from an EMBL/GenBank/DDBJ whole genome shotgun (WGS) entry which is preliminary data.</text>
</comment>
<proteinExistence type="predicted"/>
<dbReference type="Gene3D" id="3.60.10.10">
    <property type="entry name" value="Endonuclease/exonuclease/phosphatase"/>
    <property type="match status" value="1"/>
</dbReference>
<keyword evidence="2" id="KW-1185">Reference proteome</keyword>
<evidence type="ECO:0000313" key="1">
    <source>
        <dbReference type="EMBL" id="KAK4721761.1"/>
    </source>
</evidence>
<dbReference type="EMBL" id="JAWPEI010000007">
    <property type="protein sequence ID" value="KAK4721761.1"/>
    <property type="molecule type" value="Genomic_DNA"/>
</dbReference>
<dbReference type="InterPro" id="IPR036691">
    <property type="entry name" value="Endo/exonu/phosph_ase_sf"/>
</dbReference>
<dbReference type="Proteomes" id="UP001311915">
    <property type="component" value="Unassembled WGS sequence"/>
</dbReference>
<protein>
    <submittedName>
        <fullName evidence="1">Uncharacterized protein</fullName>
    </submittedName>
</protein>
<reference evidence="1 2" key="1">
    <citation type="submission" date="2023-10" db="EMBL/GenBank/DDBJ databases">
        <title>Genome-Wide Identification Analysis in wild type Solanum Pinnatisectum Reveals Some Genes Defensing Phytophthora Infestans.</title>
        <authorList>
            <person name="Sun C."/>
        </authorList>
    </citation>
    <scope>NUCLEOTIDE SEQUENCE [LARGE SCALE GENOMIC DNA]</scope>
    <source>
        <strain evidence="1">LQN</strain>
        <tissue evidence="1">Leaf</tissue>
    </source>
</reference>
<dbReference type="SUPFAM" id="SSF56219">
    <property type="entry name" value="DNase I-like"/>
    <property type="match status" value="1"/>
</dbReference>
<accession>A0AAV9L7P1</accession>
<gene>
    <name evidence="1" type="ORF">R3W88_011994</name>
</gene>
<name>A0AAV9L7P1_9SOLN</name>
<evidence type="ECO:0000313" key="2">
    <source>
        <dbReference type="Proteomes" id="UP001311915"/>
    </source>
</evidence>
<organism evidence="1 2">
    <name type="scientific">Solanum pinnatisectum</name>
    <name type="common">tansyleaf nightshade</name>
    <dbReference type="NCBI Taxonomy" id="50273"/>
    <lineage>
        <taxon>Eukaryota</taxon>
        <taxon>Viridiplantae</taxon>
        <taxon>Streptophyta</taxon>
        <taxon>Embryophyta</taxon>
        <taxon>Tracheophyta</taxon>
        <taxon>Spermatophyta</taxon>
        <taxon>Magnoliopsida</taxon>
        <taxon>eudicotyledons</taxon>
        <taxon>Gunneridae</taxon>
        <taxon>Pentapetalae</taxon>
        <taxon>asterids</taxon>
        <taxon>lamiids</taxon>
        <taxon>Solanales</taxon>
        <taxon>Solanaceae</taxon>
        <taxon>Solanoideae</taxon>
        <taxon>Solaneae</taxon>
        <taxon>Solanum</taxon>
    </lineage>
</organism>
<sequence length="198" mass="23131">MEPFQDPMELDHYKRKLGFSHMAVNMLGKIWVFWREEWIESIALDSIQQITMKLELWEELENIGEGGLVPWIIGGDFNVILNEEEKLGGLSFTQNEAMDFALFINNCGLSEIKFVGSKYTWWNGRIEEDCIFKRLDRVSHHQFKEIVSQNWNVDFVGSPFAIFQAKLKKVKKALTVWSKEIFGNIFHQIATIKDVIQV</sequence>
<dbReference type="PANTHER" id="PTHR33710">
    <property type="entry name" value="BNAC02G09200D PROTEIN"/>
    <property type="match status" value="1"/>
</dbReference>